<dbReference type="SUPFAM" id="SSF52540">
    <property type="entry name" value="P-loop containing nucleoside triphosphate hydrolases"/>
    <property type="match status" value="1"/>
</dbReference>
<organism evidence="1 2">
    <name type="scientific">Panaeolus cyanescens</name>
    <dbReference type="NCBI Taxonomy" id="181874"/>
    <lineage>
        <taxon>Eukaryota</taxon>
        <taxon>Fungi</taxon>
        <taxon>Dikarya</taxon>
        <taxon>Basidiomycota</taxon>
        <taxon>Agaricomycotina</taxon>
        <taxon>Agaricomycetes</taxon>
        <taxon>Agaricomycetidae</taxon>
        <taxon>Agaricales</taxon>
        <taxon>Agaricineae</taxon>
        <taxon>Galeropsidaceae</taxon>
        <taxon>Panaeolus</taxon>
    </lineage>
</organism>
<name>A0A409YNG2_9AGAR</name>
<proteinExistence type="predicted"/>
<feature type="non-terminal residue" evidence="1">
    <location>
        <position position="1"/>
    </location>
</feature>
<dbReference type="InParanoid" id="A0A409YNG2"/>
<gene>
    <name evidence="1" type="ORF">CVT24_011737</name>
</gene>
<comment type="caution">
    <text evidence="1">The sequence shown here is derived from an EMBL/GenBank/DDBJ whole genome shotgun (WGS) entry which is preliminary data.</text>
</comment>
<dbReference type="Gene3D" id="3.40.50.300">
    <property type="entry name" value="P-loop containing nucleotide triphosphate hydrolases"/>
    <property type="match status" value="1"/>
</dbReference>
<dbReference type="Proteomes" id="UP000284842">
    <property type="component" value="Unassembled WGS sequence"/>
</dbReference>
<evidence type="ECO:0000313" key="1">
    <source>
        <dbReference type="EMBL" id="PPR04609.1"/>
    </source>
</evidence>
<reference evidence="1 2" key="1">
    <citation type="journal article" date="2018" name="Evol. Lett.">
        <title>Horizontal gene cluster transfer increased hallucinogenic mushroom diversity.</title>
        <authorList>
            <person name="Reynolds H.T."/>
            <person name="Vijayakumar V."/>
            <person name="Gluck-Thaler E."/>
            <person name="Korotkin H.B."/>
            <person name="Matheny P.B."/>
            <person name="Slot J.C."/>
        </authorList>
    </citation>
    <scope>NUCLEOTIDE SEQUENCE [LARGE SCALE GENOMIC DNA]</scope>
    <source>
        <strain evidence="1 2">2629</strain>
    </source>
</reference>
<keyword evidence="2" id="KW-1185">Reference proteome</keyword>
<dbReference type="AlphaFoldDB" id="A0A409YNG2"/>
<protein>
    <submittedName>
        <fullName evidence="1">Uncharacterized protein</fullName>
    </submittedName>
</protein>
<dbReference type="OrthoDB" id="8954335at2759"/>
<dbReference type="InterPro" id="IPR027417">
    <property type="entry name" value="P-loop_NTPase"/>
</dbReference>
<dbReference type="EMBL" id="NHTK01000913">
    <property type="protein sequence ID" value="PPR04609.1"/>
    <property type="molecule type" value="Genomic_DNA"/>
</dbReference>
<accession>A0A409YNG2</accession>
<sequence length="437" mass="48997">TGAVSVKARSNWSDEDPFVILLVGPTGAGKSNFIKALCDNNNDKSLEIALLNDRLQESTKIVTAYHVENTAVRYPNRNTSPVCLLDSPGVGSSSISEMEIFRQLRRWLETNGCNVNVILFFFPITSLRISGNQRRNIELIKSINGDRGGQEGTFTIVTTIWDLVIDERLQKRADNILAHFRHDLFRDMIEGGSGLTTFANTQMSALNILESCVKQSNTTDRKAATSISLGRNDLRVTPFGQQLYLDLLRRIEQAWARKGSLESDLTQTDIAQDPKVQTLLEGQLQETVHDLDTFALQLVEFGSAPDGTRGLPGDLAEYVMHKYGQQQQYAALLERLEYEWQREQAFRTTGINDDPNYKTRVKGYLRRASRQLPNLAKQLVEFGPPPDGVSGPQGDLADYVESKPWLVEDLPAAAGAKQSRGRRVFARLLLWRKQSPE</sequence>
<dbReference type="CDD" id="cd00882">
    <property type="entry name" value="Ras_like_GTPase"/>
    <property type="match status" value="1"/>
</dbReference>
<evidence type="ECO:0000313" key="2">
    <source>
        <dbReference type="Proteomes" id="UP000284842"/>
    </source>
</evidence>